<proteinExistence type="predicted"/>
<evidence type="ECO:0000256" key="1">
    <source>
        <dbReference type="SAM" id="MobiDB-lite"/>
    </source>
</evidence>
<reference evidence="2" key="2">
    <citation type="submission" date="2022-10" db="EMBL/GenBank/DDBJ databases">
        <authorList>
            <person name="Trinh H.N."/>
        </authorList>
    </citation>
    <scope>NUCLEOTIDE SEQUENCE</scope>
    <source>
        <strain evidence="2">RN2-1</strain>
    </source>
</reference>
<dbReference type="AlphaFoldDB" id="A0AA41YLP4"/>
<dbReference type="RefSeq" id="WP_264713673.1">
    <property type="nucleotide sequence ID" value="NZ_JAPDNT010000006.1"/>
</dbReference>
<organism evidence="2 3">
    <name type="scientific">Limobrevibacterium gyesilva</name>
    <dbReference type="NCBI Taxonomy" id="2991712"/>
    <lineage>
        <taxon>Bacteria</taxon>
        <taxon>Pseudomonadati</taxon>
        <taxon>Pseudomonadota</taxon>
        <taxon>Alphaproteobacteria</taxon>
        <taxon>Acetobacterales</taxon>
        <taxon>Acetobacteraceae</taxon>
        <taxon>Limobrevibacterium</taxon>
    </lineage>
</organism>
<dbReference type="EMBL" id="JAPDNT010000006">
    <property type="protein sequence ID" value="MCW3474990.1"/>
    <property type="molecule type" value="Genomic_DNA"/>
</dbReference>
<name>A0AA41YLP4_9PROT</name>
<dbReference type="Proteomes" id="UP001165679">
    <property type="component" value="Unassembled WGS sequence"/>
</dbReference>
<keyword evidence="3" id="KW-1185">Reference proteome</keyword>
<accession>A0AA41YLP4</accession>
<comment type="caution">
    <text evidence="2">The sequence shown here is derived from an EMBL/GenBank/DDBJ whole genome shotgun (WGS) entry which is preliminary data.</text>
</comment>
<feature type="compositionally biased region" description="Low complexity" evidence="1">
    <location>
        <begin position="25"/>
        <end position="35"/>
    </location>
</feature>
<evidence type="ECO:0000313" key="2">
    <source>
        <dbReference type="EMBL" id="MCW3474990.1"/>
    </source>
</evidence>
<gene>
    <name evidence="2" type="ORF">OL599_10435</name>
</gene>
<reference evidence="2" key="1">
    <citation type="submission" date="2022-09" db="EMBL/GenBank/DDBJ databases">
        <title>Rhodovastum sp. nov. RN2-1 isolated from soil in Seongnam, South Korea.</title>
        <authorList>
            <person name="Le N.T."/>
        </authorList>
    </citation>
    <scope>NUCLEOTIDE SEQUENCE</scope>
    <source>
        <strain evidence="2">RN2-1</strain>
    </source>
</reference>
<sequence>MGEFDFDVVSDISEILSRRKPPESAEPAAPAAGGSAHAGTRTGSAGPAEEGRRQASPSR</sequence>
<protein>
    <submittedName>
        <fullName evidence="2">Uncharacterized protein</fullName>
    </submittedName>
</protein>
<evidence type="ECO:0000313" key="3">
    <source>
        <dbReference type="Proteomes" id="UP001165679"/>
    </source>
</evidence>
<feature type="region of interest" description="Disordered" evidence="1">
    <location>
        <begin position="15"/>
        <end position="59"/>
    </location>
</feature>